<reference evidence="1" key="1">
    <citation type="submission" date="2014-11" db="EMBL/GenBank/DDBJ databases">
        <authorList>
            <person name="Amaro Gonzalez C."/>
        </authorList>
    </citation>
    <scope>NUCLEOTIDE SEQUENCE</scope>
</reference>
<name>A0A0E9VQF1_ANGAN</name>
<accession>A0A0E9VQF1</accession>
<organism evidence="1">
    <name type="scientific">Anguilla anguilla</name>
    <name type="common">European freshwater eel</name>
    <name type="synonym">Muraena anguilla</name>
    <dbReference type="NCBI Taxonomy" id="7936"/>
    <lineage>
        <taxon>Eukaryota</taxon>
        <taxon>Metazoa</taxon>
        <taxon>Chordata</taxon>
        <taxon>Craniata</taxon>
        <taxon>Vertebrata</taxon>
        <taxon>Euteleostomi</taxon>
        <taxon>Actinopterygii</taxon>
        <taxon>Neopterygii</taxon>
        <taxon>Teleostei</taxon>
        <taxon>Anguilliformes</taxon>
        <taxon>Anguillidae</taxon>
        <taxon>Anguilla</taxon>
    </lineage>
</organism>
<sequence length="30" mass="3412">MSSRQAMLWRTPLTSSWRGSVSRLTGRSCL</sequence>
<dbReference type="EMBL" id="GBXM01028263">
    <property type="protein sequence ID" value="JAH80314.1"/>
    <property type="molecule type" value="Transcribed_RNA"/>
</dbReference>
<reference evidence="1" key="2">
    <citation type="journal article" date="2015" name="Fish Shellfish Immunol.">
        <title>Early steps in the European eel (Anguilla anguilla)-Vibrio vulnificus interaction in the gills: Role of the RtxA13 toxin.</title>
        <authorList>
            <person name="Callol A."/>
            <person name="Pajuelo D."/>
            <person name="Ebbesson L."/>
            <person name="Teles M."/>
            <person name="MacKenzie S."/>
            <person name="Amaro C."/>
        </authorList>
    </citation>
    <scope>NUCLEOTIDE SEQUENCE</scope>
</reference>
<proteinExistence type="predicted"/>
<evidence type="ECO:0000313" key="1">
    <source>
        <dbReference type="EMBL" id="JAH80314.1"/>
    </source>
</evidence>
<dbReference type="AlphaFoldDB" id="A0A0E9VQF1"/>
<protein>
    <submittedName>
        <fullName evidence="1">Uncharacterized protein</fullName>
    </submittedName>
</protein>